<evidence type="ECO:0000313" key="1">
    <source>
        <dbReference type="EMBL" id="RIB29250.1"/>
    </source>
</evidence>
<dbReference type="AlphaFoldDB" id="A0A397W3D1"/>
<reference evidence="1 2" key="1">
    <citation type="submission" date="2018-06" db="EMBL/GenBank/DDBJ databases">
        <title>Comparative genomics reveals the genomic features of Rhizophagus irregularis, R. cerebriforme, R. diaphanum and Gigaspora rosea, and their symbiotic lifestyle signature.</title>
        <authorList>
            <person name="Morin E."/>
            <person name="San Clemente H."/>
            <person name="Chen E.C.H."/>
            <person name="De La Providencia I."/>
            <person name="Hainaut M."/>
            <person name="Kuo A."/>
            <person name="Kohler A."/>
            <person name="Murat C."/>
            <person name="Tang N."/>
            <person name="Roy S."/>
            <person name="Loubradou J."/>
            <person name="Henrissat B."/>
            <person name="Grigoriev I.V."/>
            <person name="Corradi N."/>
            <person name="Roux C."/>
            <person name="Martin F.M."/>
        </authorList>
    </citation>
    <scope>NUCLEOTIDE SEQUENCE [LARGE SCALE GENOMIC DNA]</scope>
    <source>
        <strain evidence="1 2">DAOM 194757</strain>
    </source>
</reference>
<dbReference type="SUPFAM" id="SSF69322">
    <property type="entry name" value="Tricorn protease domain 2"/>
    <property type="match status" value="1"/>
</dbReference>
<evidence type="ECO:0000313" key="2">
    <source>
        <dbReference type="Proteomes" id="UP000266673"/>
    </source>
</evidence>
<feature type="non-terminal residue" evidence="1">
    <location>
        <position position="394"/>
    </location>
</feature>
<organism evidence="1 2">
    <name type="scientific">Gigaspora rosea</name>
    <dbReference type="NCBI Taxonomy" id="44941"/>
    <lineage>
        <taxon>Eukaryota</taxon>
        <taxon>Fungi</taxon>
        <taxon>Fungi incertae sedis</taxon>
        <taxon>Mucoromycota</taxon>
        <taxon>Glomeromycotina</taxon>
        <taxon>Glomeromycetes</taxon>
        <taxon>Diversisporales</taxon>
        <taxon>Gigasporaceae</taxon>
        <taxon>Gigaspora</taxon>
    </lineage>
</organism>
<dbReference type="OrthoDB" id="2323852at2759"/>
<accession>A0A397W3D1</accession>
<protein>
    <recommendedName>
        <fullName evidence="3">WD40-repeat-containing domain protein</fullName>
    </recommendedName>
</protein>
<dbReference type="EMBL" id="QKWP01000042">
    <property type="protein sequence ID" value="RIB29250.1"/>
    <property type="molecule type" value="Genomic_DNA"/>
</dbReference>
<gene>
    <name evidence="1" type="ORF">C2G38_2057108</name>
</gene>
<dbReference type="Proteomes" id="UP000266673">
    <property type="component" value="Unassembled WGS sequence"/>
</dbReference>
<keyword evidence="2" id="KW-1185">Reference proteome</keyword>
<comment type="caution">
    <text evidence="1">The sequence shown here is derived from an EMBL/GenBank/DDBJ whole genome shotgun (WGS) entry which is preliminary data.</text>
</comment>
<proteinExistence type="predicted"/>
<name>A0A397W3D1_9GLOM</name>
<evidence type="ECO:0008006" key="3">
    <source>
        <dbReference type="Google" id="ProtNLM"/>
    </source>
</evidence>
<sequence>MSNKSYQETIITIEDEDGDAKDGDVKELYLSTSPVGDFVVEFVLLSSESSESSESRLWKYKFRMYNVITSKQDEYSDLKASKALSCRKPSEIDISKPKTFEFAKTQSKLITSEDKLSWSVAVSDKLYGDKPHESIVRLLAISCISKQDMTYKGSKNFNNYKNSSDSKSSNDSGFTIVFFINQDYQNNYSIEEKNLPLDNYGGKVKLFSKYKDNIERTVQNLDRFFIVILNVSGIHKYYFKNLNKSIIKQIQSLNKPKIRSFKYPKRIYHALNKNKNFGPDFNLRYIQRCLNLHYFLVDTSDEGAQYMELYDLRTNQLVNTFKRQNLNSLNLIADIPDNIAISNNNKLLAYSSGSKVKLYLIESSLEIASIKLNFGTFFDDDYFMHFFNDDENLL</sequence>